<dbReference type="Proteomes" id="UP000061348">
    <property type="component" value="Unassembled WGS sequence"/>
</dbReference>
<accession>A0A125QIL2</accession>
<dbReference type="GO" id="GO:0003700">
    <property type="term" value="F:DNA-binding transcription factor activity"/>
    <property type="evidence" value="ECO:0007669"/>
    <property type="project" value="InterPro"/>
</dbReference>
<dbReference type="GO" id="GO:0003677">
    <property type="term" value="F:DNA binding"/>
    <property type="evidence" value="ECO:0007669"/>
    <property type="project" value="UniProtKB-KW"/>
</dbReference>
<evidence type="ECO:0000256" key="3">
    <source>
        <dbReference type="ARBA" id="ARBA00023163"/>
    </source>
</evidence>
<organism evidence="5 6">
    <name type="scientific">Pseudomonas fluorescens</name>
    <dbReference type="NCBI Taxonomy" id="294"/>
    <lineage>
        <taxon>Bacteria</taxon>
        <taxon>Pseudomonadati</taxon>
        <taxon>Pseudomonadota</taxon>
        <taxon>Gammaproteobacteria</taxon>
        <taxon>Pseudomonadales</taxon>
        <taxon>Pseudomonadaceae</taxon>
        <taxon>Pseudomonas</taxon>
    </lineage>
</organism>
<dbReference type="InterPro" id="IPR008920">
    <property type="entry name" value="TF_FadR/GntR_C"/>
</dbReference>
<keyword evidence="3" id="KW-0804">Transcription</keyword>
<dbReference type="InterPro" id="IPR036388">
    <property type="entry name" value="WH-like_DNA-bd_sf"/>
</dbReference>
<gene>
    <name evidence="5" type="primary">csiR_1</name>
    <name evidence="5" type="ORF">PFLmoz3_02386</name>
</gene>
<dbReference type="Gene3D" id="1.10.10.10">
    <property type="entry name" value="Winged helix-like DNA-binding domain superfamily/Winged helix DNA-binding domain"/>
    <property type="match status" value="1"/>
</dbReference>
<dbReference type="PANTHER" id="PTHR43537">
    <property type="entry name" value="TRANSCRIPTIONAL REGULATOR, GNTR FAMILY"/>
    <property type="match status" value="1"/>
</dbReference>
<dbReference type="SUPFAM" id="SSF48008">
    <property type="entry name" value="GntR ligand-binding domain-like"/>
    <property type="match status" value="1"/>
</dbReference>
<feature type="domain" description="HTH gntR-type" evidence="4">
    <location>
        <begin position="100"/>
        <end position="167"/>
    </location>
</feature>
<keyword evidence="2" id="KW-0238">DNA-binding</keyword>
<dbReference type="AlphaFoldDB" id="A0A125QIL2"/>
<reference evidence="5 6" key="1">
    <citation type="submission" date="2015-05" db="EMBL/GenBank/DDBJ databases">
        <title>A genomic and transcriptomic approach to investigate the blue pigment phenotype in Pseudomonas fluorescens.</title>
        <authorList>
            <person name="Andreani N.A."/>
            <person name="Cardazzo B."/>
        </authorList>
    </citation>
    <scope>NUCLEOTIDE SEQUENCE [LARGE SCALE GENOMIC DNA]</scope>
    <source>
        <strain evidence="5 6">Ps_22</strain>
    </source>
</reference>
<dbReference type="PROSITE" id="PS50949">
    <property type="entry name" value="HTH_GNTR"/>
    <property type="match status" value="1"/>
</dbReference>
<dbReference type="Pfam" id="PF00392">
    <property type="entry name" value="GntR"/>
    <property type="match status" value="1"/>
</dbReference>
<dbReference type="PATRIC" id="fig|294.194.peg.2637"/>
<protein>
    <submittedName>
        <fullName evidence="5">HTH-type transcriptional repressor CsiR</fullName>
    </submittedName>
</protein>
<dbReference type="SMART" id="SM00345">
    <property type="entry name" value="HTH_GNTR"/>
    <property type="match status" value="1"/>
</dbReference>
<dbReference type="EMBL" id="LCYA01000058">
    <property type="protein sequence ID" value="KWV88002.1"/>
    <property type="molecule type" value="Genomic_DNA"/>
</dbReference>
<evidence type="ECO:0000313" key="5">
    <source>
        <dbReference type="EMBL" id="KWV88002.1"/>
    </source>
</evidence>
<keyword evidence="1" id="KW-0805">Transcription regulation</keyword>
<name>A0A125QIL2_PSEFL</name>
<dbReference type="PANTHER" id="PTHR43537:SF49">
    <property type="entry name" value="TRANSCRIPTIONAL REGULATORY PROTEIN"/>
    <property type="match status" value="1"/>
</dbReference>
<evidence type="ECO:0000259" key="4">
    <source>
        <dbReference type="PROSITE" id="PS50949"/>
    </source>
</evidence>
<proteinExistence type="predicted"/>
<dbReference type="SMART" id="SM00895">
    <property type="entry name" value="FCD"/>
    <property type="match status" value="1"/>
</dbReference>
<dbReference type="InterPro" id="IPR011711">
    <property type="entry name" value="GntR_C"/>
</dbReference>
<comment type="caution">
    <text evidence="5">The sequence shown here is derived from an EMBL/GenBank/DDBJ whole genome shotgun (WGS) entry which is preliminary data.</text>
</comment>
<dbReference type="InterPro" id="IPR000524">
    <property type="entry name" value="Tscrpt_reg_HTH_GntR"/>
</dbReference>
<evidence type="ECO:0000313" key="6">
    <source>
        <dbReference type="Proteomes" id="UP000061348"/>
    </source>
</evidence>
<sequence length="321" mass="36279">MHCSFHGDWHCCAISGAPFHHLMSGKSGGHSNMMLFWRQRWQAAMPWQANEGVIRRLSTMCIYSLTVRGLLASFCGIDFKGVDNMLEQLEKPSVAPDDSQTMSENVFRRIQAAIVKGEIAPGSKISEPELARTYGISRGPLREAIHRLEGQRLLVRVPHVGARVVSLSHAELVELYEIRESLEGMACRLAAERMTDAEIEELRQVLHTHERDAAFQAGVGYYQQEGDFDFHYRIIQGAGNRTLTQMLCGELYQLVRMYRIQFSATPNRPRQAFAEHHRILDAIADRDGELAELLMRRHIGASKRNIARHFPDGAPSSRGES</sequence>
<dbReference type="InterPro" id="IPR036390">
    <property type="entry name" value="WH_DNA-bd_sf"/>
</dbReference>
<evidence type="ECO:0000256" key="2">
    <source>
        <dbReference type="ARBA" id="ARBA00023125"/>
    </source>
</evidence>
<dbReference type="Pfam" id="PF07729">
    <property type="entry name" value="FCD"/>
    <property type="match status" value="1"/>
</dbReference>
<evidence type="ECO:0000256" key="1">
    <source>
        <dbReference type="ARBA" id="ARBA00023015"/>
    </source>
</evidence>
<dbReference type="CDD" id="cd07377">
    <property type="entry name" value="WHTH_GntR"/>
    <property type="match status" value="1"/>
</dbReference>
<dbReference type="Gene3D" id="1.20.120.530">
    <property type="entry name" value="GntR ligand-binding domain-like"/>
    <property type="match status" value="1"/>
</dbReference>
<dbReference type="SUPFAM" id="SSF46785">
    <property type="entry name" value="Winged helix' DNA-binding domain"/>
    <property type="match status" value="1"/>
</dbReference>